<reference evidence="2 3" key="1">
    <citation type="submission" date="2024-02" db="EMBL/GenBank/DDBJ databases">
        <title>High-quality chromosome-scale genome assembly of Pensacola bahiagrass (Paspalum notatum Flugge var. saurae).</title>
        <authorList>
            <person name="Vega J.M."/>
            <person name="Podio M."/>
            <person name="Orjuela J."/>
            <person name="Siena L.A."/>
            <person name="Pessino S.C."/>
            <person name="Combes M.C."/>
            <person name="Mariac C."/>
            <person name="Albertini E."/>
            <person name="Pupilli F."/>
            <person name="Ortiz J.P.A."/>
            <person name="Leblanc O."/>
        </authorList>
    </citation>
    <scope>NUCLEOTIDE SEQUENCE [LARGE SCALE GENOMIC DNA]</scope>
    <source>
        <strain evidence="2">R1</strain>
        <tissue evidence="2">Leaf</tissue>
    </source>
</reference>
<proteinExistence type="predicted"/>
<organism evidence="2 3">
    <name type="scientific">Paspalum notatum var. saurae</name>
    <dbReference type="NCBI Taxonomy" id="547442"/>
    <lineage>
        <taxon>Eukaryota</taxon>
        <taxon>Viridiplantae</taxon>
        <taxon>Streptophyta</taxon>
        <taxon>Embryophyta</taxon>
        <taxon>Tracheophyta</taxon>
        <taxon>Spermatophyta</taxon>
        <taxon>Magnoliopsida</taxon>
        <taxon>Liliopsida</taxon>
        <taxon>Poales</taxon>
        <taxon>Poaceae</taxon>
        <taxon>PACMAD clade</taxon>
        <taxon>Panicoideae</taxon>
        <taxon>Andropogonodae</taxon>
        <taxon>Paspaleae</taxon>
        <taxon>Paspalinae</taxon>
        <taxon>Paspalum</taxon>
    </lineage>
</organism>
<accession>A0AAQ3X8Z4</accession>
<evidence type="ECO:0000313" key="2">
    <source>
        <dbReference type="EMBL" id="WVZ88931.1"/>
    </source>
</evidence>
<dbReference type="EMBL" id="CP144752">
    <property type="protein sequence ID" value="WVZ88931.1"/>
    <property type="molecule type" value="Genomic_DNA"/>
</dbReference>
<evidence type="ECO:0000313" key="3">
    <source>
        <dbReference type="Proteomes" id="UP001341281"/>
    </source>
</evidence>
<protein>
    <submittedName>
        <fullName evidence="2">Uncharacterized protein</fullName>
    </submittedName>
</protein>
<gene>
    <name evidence="2" type="ORF">U9M48_035398</name>
</gene>
<name>A0AAQ3X8Z4_PASNO</name>
<feature type="compositionally biased region" description="Low complexity" evidence="1">
    <location>
        <begin position="39"/>
        <end position="54"/>
    </location>
</feature>
<dbReference type="AlphaFoldDB" id="A0AAQ3X8Z4"/>
<keyword evidence="3" id="KW-1185">Reference proteome</keyword>
<evidence type="ECO:0000256" key="1">
    <source>
        <dbReference type="SAM" id="MobiDB-lite"/>
    </source>
</evidence>
<sequence>MLPPPWASLLREHLPPAPYGSSPAPFLSTRSTQEAPSLTCTTCRSPPAPPRSAASFPLSVRWSTRPSPMVSPPVHFGSKPQRRFDVHFAQQQLLVEGAPPSSSTSAAGQGSARLLPTDADLALCFLSPSGGAQGQASWRRPHAPLDPNCSDVPVPAPAADLLGVHDTSLLQIL</sequence>
<dbReference type="Proteomes" id="UP001341281">
    <property type="component" value="Chromosome 08"/>
</dbReference>
<feature type="region of interest" description="Disordered" evidence="1">
    <location>
        <begin position="13"/>
        <end position="54"/>
    </location>
</feature>
<feature type="compositionally biased region" description="Polar residues" evidence="1">
    <location>
        <begin position="28"/>
        <end position="38"/>
    </location>
</feature>